<dbReference type="GO" id="GO:0022625">
    <property type="term" value="C:cytosolic large ribosomal subunit"/>
    <property type="evidence" value="ECO:0007669"/>
    <property type="project" value="UniProtKB-UniRule"/>
</dbReference>
<organism evidence="7">
    <name type="scientific">uncultured marine group II euryarchaeote DeepAnt-JyKC7</name>
    <dbReference type="NCBI Taxonomy" id="274855"/>
    <lineage>
        <taxon>Archaea</taxon>
        <taxon>Methanobacteriati</taxon>
        <taxon>Thermoplasmatota</taxon>
        <taxon>Candidatus Poseidoniia</taxon>
        <taxon>Candidatus Poseidoniales</taxon>
        <taxon>environmental samples</taxon>
    </lineage>
</organism>
<protein>
    <recommendedName>
        <fullName evidence="5">Large ribosomal subunit protein uL6</fullName>
    </recommendedName>
</protein>
<reference evidence="7" key="1">
    <citation type="journal article" date="2004" name="Environ. Microbiol.">
        <title>Analysis of a genome fragment of a deep-sea uncultivated Group II euryarchaeote containing 16S rDNA, a spectinomycin-like operon and several energy metabolism genes.</title>
        <authorList>
            <person name="Moreira D."/>
            <person name="Rodriguez-Valera F."/>
            <person name="Lopez-Garcia P."/>
        </authorList>
    </citation>
    <scope>NUCLEOTIDE SEQUENCE</scope>
</reference>
<dbReference type="NCBIfam" id="TIGR03653">
    <property type="entry name" value="uL6_arch"/>
    <property type="match status" value="1"/>
</dbReference>
<dbReference type="HAMAP" id="MF_01365_A">
    <property type="entry name" value="Ribosomal_uL6_A"/>
    <property type="match status" value="1"/>
</dbReference>
<dbReference type="FunFam" id="3.90.930.12:FF:000008">
    <property type="entry name" value="50S ribosomal protein L6"/>
    <property type="match status" value="1"/>
</dbReference>
<evidence type="ECO:0000256" key="5">
    <source>
        <dbReference type="HAMAP-Rule" id="MF_01365"/>
    </source>
</evidence>
<comment type="similarity">
    <text evidence="5">Belongs to the universal ribosomal protein uL6 family.</text>
</comment>
<dbReference type="EMBL" id="AY534910">
    <property type="protein sequence ID" value="AAT10164.1"/>
    <property type="molecule type" value="Genomic_DNA"/>
</dbReference>
<evidence type="ECO:0000256" key="1">
    <source>
        <dbReference type="ARBA" id="ARBA00022730"/>
    </source>
</evidence>
<gene>
    <name evidence="7" type="primary">rplF</name>
    <name evidence="5" type="synonym">rpl6</name>
</gene>
<feature type="domain" description="Large ribosomal subunit protein uL6 alpha-beta" evidence="6">
    <location>
        <begin position="14"/>
        <end position="84"/>
    </location>
</feature>
<evidence type="ECO:0000259" key="6">
    <source>
        <dbReference type="Pfam" id="PF00347"/>
    </source>
</evidence>
<dbReference type="AlphaFoldDB" id="Q673R2"/>
<name>Q673R2_9ARCH</name>
<comment type="subunit">
    <text evidence="5">Part of the 50S ribosomal subunit.</text>
</comment>
<proteinExistence type="inferred from homology"/>
<dbReference type="GO" id="GO:0019843">
    <property type="term" value="F:rRNA binding"/>
    <property type="evidence" value="ECO:0007669"/>
    <property type="project" value="UniProtKB-UniRule"/>
</dbReference>
<evidence type="ECO:0000256" key="4">
    <source>
        <dbReference type="ARBA" id="ARBA00023274"/>
    </source>
</evidence>
<keyword evidence="2 5" id="KW-0694">RNA-binding</keyword>
<dbReference type="InterPro" id="IPR000702">
    <property type="entry name" value="Ribosomal_uL6-like"/>
</dbReference>
<evidence type="ECO:0000313" key="7">
    <source>
        <dbReference type="EMBL" id="AAT10164.1"/>
    </source>
</evidence>
<dbReference type="Gene3D" id="3.90.930.12">
    <property type="entry name" value="Ribosomal protein L6, alpha-beta domain"/>
    <property type="match status" value="2"/>
</dbReference>
<evidence type="ECO:0000256" key="3">
    <source>
        <dbReference type="ARBA" id="ARBA00022980"/>
    </source>
</evidence>
<sequence>MPKLDHIAHKISLPEGVTAAVNGNDVTVAKDGNSLTREFRHPRIEVRDSSGELEVFVNLPRKKEKALAGTWAAHLTNMARGVDSGFEYKLKAVYSHFPMTIRVNGNQMTVTNLFGEKVPRVAALPWSPAEVEVKVQNKTDVTVSGADREKVGQTAANIERSCRIKNRDRRVFQDGIYIVSKGNLRGGI</sequence>
<dbReference type="SUPFAM" id="SSF56053">
    <property type="entry name" value="Ribosomal protein L6"/>
    <property type="match status" value="2"/>
</dbReference>
<dbReference type="NCBIfam" id="NF004037">
    <property type="entry name" value="PRK05518.1"/>
    <property type="match status" value="1"/>
</dbReference>
<dbReference type="PIRSF" id="PIRSF002162">
    <property type="entry name" value="Ribosomal_L6"/>
    <property type="match status" value="1"/>
</dbReference>
<dbReference type="PANTHER" id="PTHR11655">
    <property type="entry name" value="60S/50S RIBOSOMAL PROTEIN L6/L9"/>
    <property type="match status" value="1"/>
</dbReference>
<keyword evidence="1 5" id="KW-0699">rRNA-binding</keyword>
<dbReference type="GO" id="GO:0003735">
    <property type="term" value="F:structural constituent of ribosome"/>
    <property type="evidence" value="ECO:0007669"/>
    <property type="project" value="UniProtKB-UniRule"/>
</dbReference>
<feature type="domain" description="Large ribosomal subunit protein uL6 alpha-beta" evidence="6">
    <location>
        <begin position="97"/>
        <end position="175"/>
    </location>
</feature>
<evidence type="ECO:0000256" key="2">
    <source>
        <dbReference type="ARBA" id="ARBA00022884"/>
    </source>
</evidence>
<accession>Q673R2</accession>
<keyword evidence="3 5" id="KW-0689">Ribosomal protein</keyword>
<dbReference type="PANTHER" id="PTHR11655:SF16">
    <property type="entry name" value="60S RIBOSOMAL PROTEIN L9"/>
    <property type="match status" value="1"/>
</dbReference>
<dbReference type="GO" id="GO:0002181">
    <property type="term" value="P:cytoplasmic translation"/>
    <property type="evidence" value="ECO:0007669"/>
    <property type="project" value="TreeGrafter"/>
</dbReference>
<dbReference type="Pfam" id="PF00347">
    <property type="entry name" value="Ribosomal_L6"/>
    <property type="match status" value="2"/>
</dbReference>
<dbReference type="InterPro" id="IPR036789">
    <property type="entry name" value="Ribosomal_uL6-like_a/b-dom_sf"/>
</dbReference>
<keyword evidence="4 5" id="KW-0687">Ribonucleoprotein</keyword>
<comment type="function">
    <text evidence="5">This protein binds to the 23S rRNA, and is important in its secondary structure. It is located near the subunit interface in the base of the L7/L12 stalk, and near the tRNA binding site of the peptidyltransferase center.</text>
</comment>
<dbReference type="InterPro" id="IPR020040">
    <property type="entry name" value="Ribosomal_uL6_a/b-dom"/>
</dbReference>
<dbReference type="InterPro" id="IPR019907">
    <property type="entry name" value="Ribosomal_uL6_arc"/>
</dbReference>